<dbReference type="InterPro" id="IPR027417">
    <property type="entry name" value="P-loop_NTPase"/>
</dbReference>
<evidence type="ECO:0000256" key="1">
    <source>
        <dbReference type="ARBA" id="ARBA00022741"/>
    </source>
</evidence>
<keyword evidence="3" id="KW-0238">DNA-binding</keyword>
<gene>
    <name evidence="5" type="ORF">I568_00771</name>
</gene>
<dbReference type="GO" id="GO:0016787">
    <property type="term" value="F:hydrolase activity"/>
    <property type="evidence" value="ECO:0007669"/>
    <property type="project" value="InterPro"/>
</dbReference>
<dbReference type="GO" id="GO:0006310">
    <property type="term" value="P:DNA recombination"/>
    <property type="evidence" value="ECO:0007669"/>
    <property type="project" value="TreeGrafter"/>
</dbReference>
<dbReference type="SMART" id="SM00487">
    <property type="entry name" value="DEXDc"/>
    <property type="match status" value="1"/>
</dbReference>
<dbReference type="Gene3D" id="3.40.50.300">
    <property type="entry name" value="P-loop containing nucleotide triphosphate hydrolases"/>
    <property type="match status" value="1"/>
</dbReference>
<proteinExistence type="predicted"/>
<dbReference type="Pfam" id="PF04851">
    <property type="entry name" value="ResIII"/>
    <property type="match status" value="1"/>
</dbReference>
<dbReference type="GO" id="GO:0043138">
    <property type="term" value="F:3'-5' DNA helicase activity"/>
    <property type="evidence" value="ECO:0007669"/>
    <property type="project" value="TreeGrafter"/>
</dbReference>
<organism evidence="5 6">
    <name type="scientific">Enterococcus columbae DSM 7374 = ATCC 51263</name>
    <dbReference type="NCBI Taxonomy" id="1121865"/>
    <lineage>
        <taxon>Bacteria</taxon>
        <taxon>Bacillati</taxon>
        <taxon>Bacillota</taxon>
        <taxon>Bacilli</taxon>
        <taxon>Lactobacillales</taxon>
        <taxon>Enterococcaceae</taxon>
        <taxon>Enterococcus</taxon>
    </lineage>
</organism>
<dbReference type="GO" id="GO:0005524">
    <property type="term" value="F:ATP binding"/>
    <property type="evidence" value="ECO:0007669"/>
    <property type="project" value="UniProtKB-KW"/>
</dbReference>
<keyword evidence="6" id="KW-1185">Reference proteome</keyword>
<accession>S1N5M3</accession>
<dbReference type="GO" id="GO:0006270">
    <property type="term" value="P:DNA replication initiation"/>
    <property type="evidence" value="ECO:0007669"/>
    <property type="project" value="TreeGrafter"/>
</dbReference>
<dbReference type="InterPro" id="IPR006935">
    <property type="entry name" value="Helicase/UvrB_N"/>
</dbReference>
<dbReference type="PANTHER" id="PTHR30580">
    <property type="entry name" value="PRIMOSOMAL PROTEIN N"/>
    <property type="match status" value="1"/>
</dbReference>
<dbReference type="SUPFAM" id="SSF52540">
    <property type="entry name" value="P-loop containing nucleoside triphosphate hydrolases"/>
    <property type="match status" value="1"/>
</dbReference>
<dbReference type="GO" id="GO:0003677">
    <property type="term" value="F:DNA binding"/>
    <property type="evidence" value="ECO:0007669"/>
    <property type="project" value="UniProtKB-KW"/>
</dbReference>
<protein>
    <recommendedName>
        <fullName evidence="4">Helicase ATP-binding domain-containing protein</fullName>
    </recommendedName>
</protein>
<dbReference type="EMBL" id="ASWJ01000004">
    <property type="protein sequence ID" value="EOW84277.1"/>
    <property type="molecule type" value="Genomic_DNA"/>
</dbReference>
<sequence length="290" mass="33821">MQTMYEDGYVQVLDSTQCQQLSKDQWFIRPAIIPQKFNAICTRCNQLISADYQLADGRYYCPFCLSFGRLTSRDYLCSKKPREATKRIVELTWMGQLTRYQQHIADQLCHNYLLQQHTLIWAVTGAGKTEMLFPLIYQVLAEGKRVCLASPRIDVCLELLPRIQQAFQKEAIFLLYGDSEEAYQETNLLICTTHQLIHFYQSFDLLIIDEVDAFPYADDLLLNYATKQALKVTGIQVFLTATPSNRLLKEVKKDQSFAICKLPLRFHQRPLLQPKCIWFNQWVTKLLQQI</sequence>
<comment type="caution">
    <text evidence="5">The sequence shown here is derived from an EMBL/GenBank/DDBJ whole genome shotgun (WGS) entry which is preliminary data.</text>
</comment>
<keyword evidence="1" id="KW-0547">Nucleotide-binding</keyword>
<dbReference type="InterPro" id="IPR014001">
    <property type="entry name" value="Helicase_ATP-bd"/>
</dbReference>
<dbReference type="STRING" id="1121865.OMW_00173"/>
<evidence type="ECO:0000259" key="4">
    <source>
        <dbReference type="PROSITE" id="PS51192"/>
    </source>
</evidence>
<feature type="domain" description="Helicase ATP-binding" evidence="4">
    <location>
        <begin position="109"/>
        <end position="261"/>
    </location>
</feature>
<dbReference type="GO" id="GO:0006302">
    <property type="term" value="P:double-strand break repair"/>
    <property type="evidence" value="ECO:0007669"/>
    <property type="project" value="TreeGrafter"/>
</dbReference>
<dbReference type="PROSITE" id="PS51192">
    <property type="entry name" value="HELICASE_ATP_BIND_1"/>
    <property type="match status" value="1"/>
</dbReference>
<evidence type="ECO:0000313" key="5">
    <source>
        <dbReference type="EMBL" id="EOW84277.1"/>
    </source>
</evidence>
<evidence type="ECO:0000256" key="2">
    <source>
        <dbReference type="ARBA" id="ARBA00022840"/>
    </source>
</evidence>
<evidence type="ECO:0000313" key="6">
    <source>
        <dbReference type="Proteomes" id="UP000014113"/>
    </source>
</evidence>
<dbReference type="eggNOG" id="COG4098">
    <property type="taxonomic scope" value="Bacteria"/>
</dbReference>
<dbReference type="RefSeq" id="WP_016182341.1">
    <property type="nucleotide sequence ID" value="NZ_JXKI01000033.1"/>
</dbReference>
<dbReference type="OrthoDB" id="2077914at2"/>
<evidence type="ECO:0000256" key="3">
    <source>
        <dbReference type="ARBA" id="ARBA00023125"/>
    </source>
</evidence>
<keyword evidence="2" id="KW-0067">ATP-binding</keyword>
<dbReference type="PANTHER" id="PTHR30580:SF1">
    <property type="entry name" value="COMF OPERON PROTEIN 1"/>
    <property type="match status" value="1"/>
</dbReference>
<dbReference type="Proteomes" id="UP000014113">
    <property type="component" value="Unassembled WGS sequence"/>
</dbReference>
<name>S1N5M3_9ENTE</name>
<dbReference type="AlphaFoldDB" id="S1N5M3"/>
<dbReference type="PATRIC" id="fig|1121865.3.peg.165"/>
<reference evidence="5 6" key="1">
    <citation type="submission" date="2013-03" db="EMBL/GenBank/DDBJ databases">
        <title>The Genome Sequence of Enterococcus columbae ATCC_51263 (PacBio/Illumina hybrid assembly).</title>
        <authorList>
            <consortium name="The Broad Institute Genomics Platform"/>
            <consortium name="The Broad Institute Genome Sequencing Center for Infectious Disease"/>
            <person name="Earl A."/>
            <person name="Russ C."/>
            <person name="Gilmore M."/>
            <person name="Surin D."/>
            <person name="Walker B."/>
            <person name="Young S."/>
            <person name="Zeng Q."/>
            <person name="Gargeya S."/>
            <person name="Fitzgerald M."/>
            <person name="Haas B."/>
            <person name="Abouelleil A."/>
            <person name="Allen A.W."/>
            <person name="Alvarado L."/>
            <person name="Arachchi H.M."/>
            <person name="Berlin A.M."/>
            <person name="Chapman S.B."/>
            <person name="Gainer-Dewar J."/>
            <person name="Goldberg J."/>
            <person name="Griggs A."/>
            <person name="Gujja S."/>
            <person name="Hansen M."/>
            <person name="Howarth C."/>
            <person name="Imamovic A."/>
            <person name="Ireland A."/>
            <person name="Larimer J."/>
            <person name="McCowan C."/>
            <person name="Murphy C."/>
            <person name="Pearson M."/>
            <person name="Poon T.W."/>
            <person name="Priest M."/>
            <person name="Roberts A."/>
            <person name="Saif S."/>
            <person name="Shea T."/>
            <person name="Sisk P."/>
            <person name="Sykes S."/>
            <person name="Wortman J."/>
            <person name="Nusbaum C."/>
            <person name="Birren B."/>
        </authorList>
    </citation>
    <scope>NUCLEOTIDE SEQUENCE [LARGE SCALE GENOMIC DNA]</scope>
    <source>
        <strain evidence="5 6">ATCC 51263</strain>
    </source>
</reference>